<dbReference type="PANTHER" id="PTHR33254:SF4">
    <property type="entry name" value="4-HYDROXY-4-METHYL-2-OXOGLUTARATE ALDOLASE 3-RELATED"/>
    <property type="match status" value="1"/>
</dbReference>
<evidence type="ECO:0000256" key="5">
    <source>
        <dbReference type="ARBA" id="ARBA00022723"/>
    </source>
</evidence>
<dbReference type="CDD" id="cd16841">
    <property type="entry name" value="RraA_family"/>
    <property type="match status" value="1"/>
</dbReference>
<dbReference type="AlphaFoldDB" id="A0A1V3NF84"/>
<dbReference type="STRING" id="108003.B1C78_10580"/>
<dbReference type="Pfam" id="PF03737">
    <property type="entry name" value="RraA-like"/>
    <property type="match status" value="1"/>
</dbReference>
<dbReference type="GO" id="GO:0008428">
    <property type="term" value="F:ribonuclease inhibitor activity"/>
    <property type="evidence" value="ECO:0007669"/>
    <property type="project" value="InterPro"/>
</dbReference>
<evidence type="ECO:0000256" key="7">
    <source>
        <dbReference type="ARBA" id="ARBA00025046"/>
    </source>
</evidence>
<feature type="binding site" evidence="9">
    <location>
        <position position="104"/>
    </location>
    <ligand>
        <name>Mg(2+)</name>
        <dbReference type="ChEBI" id="CHEBI:18420"/>
    </ligand>
</feature>
<evidence type="ECO:0000256" key="8">
    <source>
        <dbReference type="ARBA" id="ARBA00047973"/>
    </source>
</evidence>
<dbReference type="NCBIfam" id="NF006875">
    <property type="entry name" value="PRK09372.1"/>
    <property type="match status" value="1"/>
</dbReference>
<dbReference type="GO" id="GO:0051252">
    <property type="term" value="P:regulation of RNA metabolic process"/>
    <property type="evidence" value="ECO:0007669"/>
    <property type="project" value="InterPro"/>
</dbReference>
<dbReference type="GO" id="GO:0046872">
    <property type="term" value="F:metal ion binding"/>
    <property type="evidence" value="ECO:0007669"/>
    <property type="project" value="UniProtKB-KW"/>
</dbReference>
<evidence type="ECO:0000256" key="10">
    <source>
        <dbReference type="RuleBase" id="RU004338"/>
    </source>
</evidence>
<dbReference type="SUPFAM" id="SSF89562">
    <property type="entry name" value="RraA-like"/>
    <property type="match status" value="1"/>
</dbReference>
<comment type="catalytic activity">
    <reaction evidence="8 10">
        <text>oxaloacetate + H(+) = pyruvate + CO2</text>
        <dbReference type="Rhea" id="RHEA:15641"/>
        <dbReference type="ChEBI" id="CHEBI:15361"/>
        <dbReference type="ChEBI" id="CHEBI:15378"/>
        <dbReference type="ChEBI" id="CHEBI:16452"/>
        <dbReference type="ChEBI" id="CHEBI:16526"/>
        <dbReference type="EC" id="4.1.1.112"/>
    </reaction>
</comment>
<dbReference type="OrthoDB" id="943692at2"/>
<proteinExistence type="inferred from homology"/>
<comment type="catalytic activity">
    <reaction evidence="1 10">
        <text>4-hydroxy-4-methyl-2-oxoglutarate = 2 pyruvate</text>
        <dbReference type="Rhea" id="RHEA:22748"/>
        <dbReference type="ChEBI" id="CHEBI:15361"/>
        <dbReference type="ChEBI" id="CHEBI:58276"/>
        <dbReference type="EC" id="4.1.3.17"/>
    </reaction>
</comment>
<reference evidence="11 12" key="1">
    <citation type="submission" date="2017-02" db="EMBL/GenBank/DDBJ databases">
        <title>Genomic diversity within the haloalkaliphilic genus Thioalkalivibrio.</title>
        <authorList>
            <person name="Ahn A.-C."/>
            <person name="Meier-Kolthoff J."/>
            <person name="Overmars L."/>
            <person name="Richter M."/>
            <person name="Woyke T."/>
            <person name="Sorokin D.Y."/>
            <person name="Muyzer G."/>
        </authorList>
    </citation>
    <scope>NUCLEOTIDE SEQUENCE [LARGE SCALE GENOMIC DNA]</scope>
    <source>
        <strain evidence="11 12">ALJD</strain>
    </source>
</reference>
<dbReference type="EC" id="4.1.3.17" evidence="10"/>
<evidence type="ECO:0000313" key="11">
    <source>
        <dbReference type="EMBL" id="OOG23720.1"/>
    </source>
</evidence>
<dbReference type="RefSeq" id="WP_077279120.1">
    <property type="nucleotide sequence ID" value="NZ_MVBK01000059.1"/>
</dbReference>
<gene>
    <name evidence="11" type="ORF">B1C78_10580</name>
</gene>
<comment type="subunit">
    <text evidence="4 10">Homotrimer.</text>
</comment>
<dbReference type="GO" id="GO:0008948">
    <property type="term" value="F:oxaloacetate decarboxylase activity"/>
    <property type="evidence" value="ECO:0007669"/>
    <property type="project" value="UniProtKB-EC"/>
</dbReference>
<keyword evidence="9" id="KW-0460">Magnesium</keyword>
<accession>A0A1V3NF84</accession>
<evidence type="ECO:0000256" key="3">
    <source>
        <dbReference type="ARBA" id="ARBA00008621"/>
    </source>
</evidence>
<evidence type="ECO:0000256" key="2">
    <source>
        <dbReference type="ARBA" id="ARBA00001968"/>
    </source>
</evidence>
<evidence type="ECO:0000256" key="4">
    <source>
        <dbReference type="ARBA" id="ARBA00011233"/>
    </source>
</evidence>
<dbReference type="InterPro" id="IPR036704">
    <property type="entry name" value="RraA/RraA-like_sf"/>
</dbReference>
<comment type="caution">
    <text evidence="11">The sequence shown here is derived from an EMBL/GenBank/DDBJ whole genome shotgun (WGS) entry which is preliminary data.</text>
</comment>
<keyword evidence="5 9" id="KW-0479">Metal-binding</keyword>
<dbReference type="NCBIfam" id="TIGR01935">
    <property type="entry name" value="NOT-MenG"/>
    <property type="match status" value="1"/>
</dbReference>
<evidence type="ECO:0000256" key="9">
    <source>
        <dbReference type="PIRSR" id="PIRSR605493-1"/>
    </source>
</evidence>
<comment type="function">
    <text evidence="7 10">Catalyzes the aldol cleavage of 4-hydroxy-4-methyl-2-oxoglutarate (HMG) into 2 molecules of pyruvate. Also contains a secondary oxaloacetate (OAA) decarboxylase activity due to the common pyruvate enolate transition state formed following C-C bond cleavage in the retro-aldol and decarboxylation reactions.</text>
</comment>
<evidence type="ECO:0000256" key="6">
    <source>
        <dbReference type="ARBA" id="ARBA00023239"/>
    </source>
</evidence>
<dbReference type="EMBL" id="MVBK01000059">
    <property type="protein sequence ID" value="OOG23720.1"/>
    <property type="molecule type" value="Genomic_DNA"/>
</dbReference>
<dbReference type="Proteomes" id="UP000189462">
    <property type="component" value="Unassembled WGS sequence"/>
</dbReference>
<feature type="binding site" evidence="9">
    <location>
        <position position="103"/>
    </location>
    <ligand>
        <name>substrate</name>
    </ligand>
</feature>
<comment type="cofactor">
    <cofactor evidence="9">
        <name>Mg(2+)</name>
        <dbReference type="ChEBI" id="CHEBI:18420"/>
    </cofactor>
</comment>
<evidence type="ECO:0000313" key="12">
    <source>
        <dbReference type="Proteomes" id="UP000189462"/>
    </source>
</evidence>
<sequence length="164" mass="17168">MEPASYGLTATADLCDSHGDAARVCEIPFRDFGEVTSFSGPVATIRCFEDNTQVRKVLETEGHGRVLVVDAGGSVRCAMLGDNLAQLALDNGWAGVIMYGCVRDAAVLATLPLGVKALGTHPRRSEKRGGGEVDVPVSFGGVTFNPGERVFADDDGVIVLADEG</sequence>
<dbReference type="InterPro" id="IPR010203">
    <property type="entry name" value="RraA"/>
</dbReference>
<dbReference type="GO" id="GO:0047443">
    <property type="term" value="F:4-hydroxy-4-methyl-2-oxoglutarate aldolase activity"/>
    <property type="evidence" value="ECO:0007669"/>
    <property type="project" value="UniProtKB-EC"/>
</dbReference>
<dbReference type="PANTHER" id="PTHR33254">
    <property type="entry name" value="4-HYDROXY-4-METHYL-2-OXOGLUTARATE ALDOLASE 3-RELATED"/>
    <property type="match status" value="1"/>
</dbReference>
<evidence type="ECO:0000256" key="1">
    <source>
        <dbReference type="ARBA" id="ARBA00001342"/>
    </source>
</evidence>
<dbReference type="EC" id="4.1.1.112" evidence="10"/>
<keyword evidence="6 10" id="KW-0456">Lyase</keyword>
<dbReference type="InterPro" id="IPR005493">
    <property type="entry name" value="RraA/RraA-like"/>
</dbReference>
<comment type="cofactor">
    <cofactor evidence="2 10">
        <name>a divalent metal cation</name>
        <dbReference type="ChEBI" id="CHEBI:60240"/>
    </cofactor>
</comment>
<protein>
    <recommendedName>
        <fullName evidence="10">4-hydroxy-4-methyl-2-oxoglutarate aldolase</fullName>
        <shortName evidence="10">HMG aldolase</shortName>
        <ecNumber evidence="10">4.1.1.112</ecNumber>
        <ecNumber evidence="10">4.1.3.17</ecNumber>
    </recommendedName>
    <alternativeName>
        <fullName evidence="10">Oxaloacetate decarboxylase</fullName>
    </alternativeName>
</protein>
<comment type="similarity">
    <text evidence="3 10">Belongs to the class II aldolase/RraA-like family.</text>
</comment>
<organism evidence="11 12">
    <name type="scientific">Thioalkalivibrio denitrificans</name>
    <dbReference type="NCBI Taxonomy" id="108003"/>
    <lineage>
        <taxon>Bacteria</taxon>
        <taxon>Pseudomonadati</taxon>
        <taxon>Pseudomonadota</taxon>
        <taxon>Gammaproteobacteria</taxon>
        <taxon>Chromatiales</taxon>
        <taxon>Ectothiorhodospiraceae</taxon>
        <taxon>Thioalkalivibrio</taxon>
    </lineage>
</organism>
<feature type="binding site" evidence="9">
    <location>
        <begin position="81"/>
        <end position="84"/>
    </location>
    <ligand>
        <name>substrate</name>
    </ligand>
</feature>
<name>A0A1V3NF84_9GAMM</name>
<dbReference type="Gene3D" id="3.50.30.40">
    <property type="entry name" value="Ribonuclease E inhibitor RraA/RraA-like"/>
    <property type="match status" value="1"/>
</dbReference>
<keyword evidence="12" id="KW-1185">Reference proteome</keyword>